<dbReference type="GO" id="GO:0000796">
    <property type="term" value="C:condensin complex"/>
    <property type="evidence" value="ECO:0007669"/>
    <property type="project" value="TreeGrafter"/>
</dbReference>
<proteinExistence type="inferred from homology"/>
<evidence type="ECO:0000256" key="1">
    <source>
        <dbReference type="ARBA" id="ARBA00004123"/>
    </source>
</evidence>
<feature type="domain" description="Condensin-2 complex subunit H2 C-terminal" evidence="6">
    <location>
        <begin position="452"/>
        <end position="553"/>
    </location>
</feature>
<dbReference type="GO" id="GO:0051306">
    <property type="term" value="P:mitotic sister chromatid separation"/>
    <property type="evidence" value="ECO:0007669"/>
    <property type="project" value="TreeGrafter"/>
</dbReference>
<reference evidence="7 8" key="1">
    <citation type="submission" date="2019-08" db="EMBL/GenBank/DDBJ databases">
        <authorList>
            <person name="Alioto T."/>
            <person name="Alioto T."/>
            <person name="Gomez Garrido J."/>
        </authorList>
    </citation>
    <scope>NUCLEOTIDE SEQUENCE [LARGE SCALE GENOMIC DNA]</scope>
</reference>
<feature type="domain" description="Condensin II complex subunit H2 N-terminal" evidence="5">
    <location>
        <begin position="42"/>
        <end position="147"/>
    </location>
</feature>
<gene>
    <name evidence="7" type="ORF">CINCED_3A009903</name>
</gene>
<evidence type="ECO:0000256" key="4">
    <source>
        <dbReference type="SAM" id="MobiDB-lite"/>
    </source>
</evidence>
<dbReference type="Proteomes" id="UP000325440">
    <property type="component" value="Unassembled WGS sequence"/>
</dbReference>
<comment type="similarity">
    <text evidence="2">Belongs to the CND2 H2 (condensin-2 subunit 2) family.</text>
</comment>
<name>A0A5E4MLL4_9HEMI</name>
<comment type="subcellular location">
    <subcellularLocation>
        <location evidence="1">Nucleus</location>
    </subcellularLocation>
</comment>
<evidence type="ECO:0000256" key="2">
    <source>
        <dbReference type="ARBA" id="ARBA00007844"/>
    </source>
</evidence>
<dbReference type="PANTHER" id="PTHR14324:SF3">
    <property type="entry name" value="CONDENSIN-2 COMPLEX SUBUNIT H2"/>
    <property type="match status" value="1"/>
</dbReference>
<dbReference type="GO" id="GO:0010032">
    <property type="term" value="P:meiotic chromosome condensation"/>
    <property type="evidence" value="ECO:0007669"/>
    <property type="project" value="TreeGrafter"/>
</dbReference>
<evidence type="ECO:0000313" key="8">
    <source>
        <dbReference type="Proteomes" id="UP000325440"/>
    </source>
</evidence>
<accession>A0A5E4MLL4</accession>
<dbReference type="InterPro" id="IPR009378">
    <property type="entry name" value="H2_N"/>
</dbReference>
<dbReference type="InterPro" id="IPR031739">
    <property type="entry name" value="Ncaph2"/>
</dbReference>
<feature type="compositionally biased region" description="Basic and acidic residues" evidence="4">
    <location>
        <begin position="404"/>
        <end position="413"/>
    </location>
</feature>
<dbReference type="GO" id="GO:0003682">
    <property type="term" value="F:chromatin binding"/>
    <property type="evidence" value="ECO:0007669"/>
    <property type="project" value="TreeGrafter"/>
</dbReference>
<keyword evidence="3" id="KW-0539">Nucleus</keyword>
<keyword evidence="8" id="KW-1185">Reference proteome</keyword>
<protein>
    <submittedName>
        <fullName evidence="7">Condensin-2 complex subunit H2, C-terminal</fullName>
    </submittedName>
</protein>
<evidence type="ECO:0000313" key="7">
    <source>
        <dbReference type="EMBL" id="VVC33128.1"/>
    </source>
</evidence>
<sequence length="564" mass="65501">MAEFLSKKNTNKPKKPEYFLEPDSEDFSVPDYKNDDDFDEAFKHLLLPIEFISKTNNFEHHQCDLSKELDSYLNHLRVSEDESSSVFVEAALMLQNVTLIYHKKVDQIVDDMMKLVGKFQSYRANTNEIDEAAEKVEGNKKKKVEKKKKIYSSFEPIEVQLYNPLQKFDCKDINLSTLPPIPRIVLNTNIKVTNKYNKALPYINNGNGGNIGKKYDFILNLPLNRDLALSEEFYRPINGNHKSMNYIKSTDLASMNLMDVDDANTNGTNQNTSDRPDPVIFDETLMNEVCSANAVLRLPPNILDISQICDENIYNSKPWFSVENKKDNFYLDKPTVKKKIVIREEKSNVFYLPSYTFDGLYGKSLKLKLELIITVYLGPNLPLGDLIFDGYGKKKQENPTTKIQKTDDVKETEEQLNNDPEPDAEEDILTCQNNDVDMRRQDEDNQMEIMDDQRDMNKRVEAWHNNLRLILKEEEERTEFDVHLYGTYILNCFSHVGEKRSFKELVQGMNSIEIPRYFLSVLMMANTSNLKIINSDDEIFITLLKKERHHEELQVNIGNQINQD</sequence>
<evidence type="ECO:0000259" key="5">
    <source>
        <dbReference type="Pfam" id="PF06278"/>
    </source>
</evidence>
<dbReference type="InterPro" id="IPR031737">
    <property type="entry name" value="CNDH2_C"/>
</dbReference>
<feature type="region of interest" description="Disordered" evidence="4">
    <location>
        <begin position="395"/>
        <end position="426"/>
    </location>
</feature>
<feature type="compositionally biased region" description="Acidic residues" evidence="4">
    <location>
        <begin position="414"/>
        <end position="426"/>
    </location>
</feature>
<dbReference type="Pfam" id="PF06278">
    <property type="entry name" value="CNDH2_N"/>
    <property type="match status" value="1"/>
</dbReference>
<dbReference type="EMBL" id="CABPRJ010000963">
    <property type="protein sequence ID" value="VVC33128.1"/>
    <property type="molecule type" value="Genomic_DNA"/>
</dbReference>
<dbReference type="GO" id="GO:0005634">
    <property type="term" value="C:nucleus"/>
    <property type="evidence" value="ECO:0007669"/>
    <property type="project" value="UniProtKB-SubCell"/>
</dbReference>
<dbReference type="OrthoDB" id="10038475at2759"/>
<dbReference type="AlphaFoldDB" id="A0A5E4MLL4"/>
<feature type="region of interest" description="Disordered" evidence="4">
    <location>
        <begin position="1"/>
        <end position="23"/>
    </location>
</feature>
<evidence type="ECO:0000259" key="6">
    <source>
        <dbReference type="Pfam" id="PF16858"/>
    </source>
</evidence>
<evidence type="ECO:0000256" key="3">
    <source>
        <dbReference type="ARBA" id="ARBA00023242"/>
    </source>
</evidence>
<dbReference type="Pfam" id="PF16858">
    <property type="entry name" value="CNDH2_C"/>
    <property type="match status" value="1"/>
</dbReference>
<organism evidence="7 8">
    <name type="scientific">Cinara cedri</name>
    <dbReference type="NCBI Taxonomy" id="506608"/>
    <lineage>
        <taxon>Eukaryota</taxon>
        <taxon>Metazoa</taxon>
        <taxon>Ecdysozoa</taxon>
        <taxon>Arthropoda</taxon>
        <taxon>Hexapoda</taxon>
        <taxon>Insecta</taxon>
        <taxon>Pterygota</taxon>
        <taxon>Neoptera</taxon>
        <taxon>Paraneoptera</taxon>
        <taxon>Hemiptera</taxon>
        <taxon>Sternorrhyncha</taxon>
        <taxon>Aphidomorpha</taxon>
        <taxon>Aphidoidea</taxon>
        <taxon>Aphididae</taxon>
        <taxon>Lachninae</taxon>
        <taxon>Cinara</taxon>
    </lineage>
</organism>
<dbReference type="PANTHER" id="PTHR14324">
    <property type="entry name" value="CONDENSIN-2 COMPLEX SUBUNIT H2"/>
    <property type="match status" value="1"/>
</dbReference>